<feature type="domain" description="GGDEF" evidence="2">
    <location>
        <begin position="224"/>
        <end position="359"/>
    </location>
</feature>
<dbReference type="GO" id="GO:0005886">
    <property type="term" value="C:plasma membrane"/>
    <property type="evidence" value="ECO:0007669"/>
    <property type="project" value="TreeGrafter"/>
</dbReference>
<dbReference type="SUPFAM" id="SSF55073">
    <property type="entry name" value="Nucleotide cyclase"/>
    <property type="match status" value="1"/>
</dbReference>
<dbReference type="InterPro" id="IPR029787">
    <property type="entry name" value="Nucleotide_cyclase"/>
</dbReference>
<evidence type="ECO:0000313" key="3">
    <source>
        <dbReference type="EMBL" id="TGE36371.1"/>
    </source>
</evidence>
<dbReference type="EMBL" id="SPQQ01000008">
    <property type="protein sequence ID" value="TGE36371.1"/>
    <property type="molecule type" value="Genomic_DNA"/>
</dbReference>
<dbReference type="AlphaFoldDB" id="A0A4Z0R002"/>
<name>A0A4Z0R002_9FIRM</name>
<gene>
    <name evidence="3" type="ORF">E4K67_20815</name>
</gene>
<dbReference type="InterPro" id="IPR043128">
    <property type="entry name" value="Rev_trsase/Diguanyl_cyclase"/>
</dbReference>
<dbReference type="InterPro" id="IPR000160">
    <property type="entry name" value="GGDEF_dom"/>
</dbReference>
<feature type="transmembrane region" description="Helical" evidence="1">
    <location>
        <begin position="97"/>
        <end position="114"/>
    </location>
</feature>
<organism evidence="3 4">
    <name type="scientific">Desulfosporosinus fructosivorans</name>
    <dbReference type="NCBI Taxonomy" id="2018669"/>
    <lineage>
        <taxon>Bacteria</taxon>
        <taxon>Bacillati</taxon>
        <taxon>Bacillota</taxon>
        <taxon>Clostridia</taxon>
        <taxon>Eubacteriales</taxon>
        <taxon>Desulfitobacteriaceae</taxon>
        <taxon>Desulfosporosinus</taxon>
    </lineage>
</organism>
<feature type="transmembrane region" description="Helical" evidence="1">
    <location>
        <begin position="12"/>
        <end position="35"/>
    </location>
</feature>
<dbReference type="GO" id="GO:1902201">
    <property type="term" value="P:negative regulation of bacterial-type flagellum-dependent cell motility"/>
    <property type="evidence" value="ECO:0007669"/>
    <property type="project" value="TreeGrafter"/>
</dbReference>
<dbReference type="Proteomes" id="UP000298460">
    <property type="component" value="Unassembled WGS sequence"/>
</dbReference>
<feature type="transmembrane region" description="Helical" evidence="1">
    <location>
        <begin position="143"/>
        <end position="169"/>
    </location>
</feature>
<keyword evidence="1" id="KW-0812">Transmembrane</keyword>
<feature type="transmembrane region" description="Helical" evidence="1">
    <location>
        <begin position="74"/>
        <end position="91"/>
    </location>
</feature>
<feature type="transmembrane region" description="Helical" evidence="1">
    <location>
        <begin position="41"/>
        <end position="62"/>
    </location>
</feature>
<comment type="caution">
    <text evidence="3">The sequence shown here is derived from an EMBL/GenBank/DDBJ whole genome shotgun (WGS) entry which is preliminary data.</text>
</comment>
<accession>A0A4Z0R002</accession>
<dbReference type="Gene3D" id="3.30.70.270">
    <property type="match status" value="1"/>
</dbReference>
<evidence type="ECO:0000313" key="4">
    <source>
        <dbReference type="Proteomes" id="UP000298460"/>
    </source>
</evidence>
<evidence type="ECO:0000256" key="1">
    <source>
        <dbReference type="SAM" id="Phobius"/>
    </source>
</evidence>
<evidence type="ECO:0000259" key="2">
    <source>
        <dbReference type="PROSITE" id="PS50887"/>
    </source>
</evidence>
<feature type="transmembrane region" description="Helical" evidence="1">
    <location>
        <begin position="119"/>
        <end position="137"/>
    </location>
</feature>
<dbReference type="PANTHER" id="PTHR45138">
    <property type="entry name" value="REGULATORY COMPONENTS OF SENSORY TRANSDUCTION SYSTEM"/>
    <property type="match status" value="1"/>
</dbReference>
<dbReference type="InterPro" id="IPR050469">
    <property type="entry name" value="Diguanylate_Cyclase"/>
</dbReference>
<dbReference type="CDD" id="cd01949">
    <property type="entry name" value="GGDEF"/>
    <property type="match status" value="1"/>
</dbReference>
<keyword evidence="1" id="KW-1133">Transmembrane helix</keyword>
<protein>
    <submittedName>
        <fullName evidence="3">GGDEF domain-containing protein</fullName>
    </submittedName>
</protein>
<keyword evidence="4" id="KW-1185">Reference proteome</keyword>
<reference evidence="3 4" key="1">
    <citation type="submission" date="2019-03" db="EMBL/GenBank/DDBJ databases">
        <title>Draft Genome Sequence of Desulfosporosinus fructosivorans Strain 63.6F, Isolated from Marine Sediment in the Baltic Sea.</title>
        <authorList>
            <person name="Hausmann B."/>
            <person name="Vandieken V."/>
            <person name="Pjevac P."/>
            <person name="Schreck K."/>
            <person name="Herbold C.W."/>
            <person name="Loy A."/>
        </authorList>
    </citation>
    <scope>NUCLEOTIDE SEQUENCE [LARGE SCALE GENOMIC DNA]</scope>
    <source>
        <strain evidence="3 4">63.6F</strain>
    </source>
</reference>
<proteinExistence type="predicted"/>
<dbReference type="FunFam" id="3.30.70.270:FF:000001">
    <property type="entry name" value="Diguanylate cyclase domain protein"/>
    <property type="match status" value="1"/>
</dbReference>
<dbReference type="NCBIfam" id="TIGR00254">
    <property type="entry name" value="GGDEF"/>
    <property type="match status" value="1"/>
</dbReference>
<dbReference type="Pfam" id="PF00990">
    <property type="entry name" value="GGDEF"/>
    <property type="match status" value="1"/>
</dbReference>
<dbReference type="PROSITE" id="PS50887">
    <property type="entry name" value="GGDEF"/>
    <property type="match status" value="1"/>
</dbReference>
<sequence length="365" mass="42603">MNNIHDFRSRVIYEFYLGLQIMSIFGILLFYKYLFQNELKYSLVFIIVYTSFVIFKVAQFVYKVYLKGEEDFQPFIWSVFLDGIFLCFFLYLAHDYFYILSDLFYIYLVILSMMFNHKLPMACSSFIAICYIILVIIQDNMALASLAVIIKVLLFYLLGHIMTTIINAINILESRTCYMYDDLEQKNHLLSEMVTKDFLTNLYNHKTFYKYYKELILRSCQSKTAFSLAILDIDDFKKINDTYGHLAGDKILQEISSLIQVNIRMTDVAARYGGEEFAILFPDTSAQDSAVICERIRNIIETHVLNIDNHSITITISGGVAGGICTDPYYRQNKLFEFVDQLLYKAKSEGKNRVLYSHELIIITE</sequence>
<dbReference type="GO" id="GO:0052621">
    <property type="term" value="F:diguanylate cyclase activity"/>
    <property type="evidence" value="ECO:0007669"/>
    <property type="project" value="TreeGrafter"/>
</dbReference>
<keyword evidence="1" id="KW-0472">Membrane</keyword>
<dbReference type="PANTHER" id="PTHR45138:SF9">
    <property type="entry name" value="DIGUANYLATE CYCLASE DGCM-RELATED"/>
    <property type="match status" value="1"/>
</dbReference>
<dbReference type="RefSeq" id="WP_135550224.1">
    <property type="nucleotide sequence ID" value="NZ_SPQQ01000008.1"/>
</dbReference>
<dbReference type="GO" id="GO:0043709">
    <property type="term" value="P:cell adhesion involved in single-species biofilm formation"/>
    <property type="evidence" value="ECO:0007669"/>
    <property type="project" value="TreeGrafter"/>
</dbReference>
<dbReference type="SMART" id="SM00267">
    <property type="entry name" value="GGDEF"/>
    <property type="match status" value="1"/>
</dbReference>